<feature type="transmembrane region" description="Helical" evidence="1">
    <location>
        <begin position="6"/>
        <end position="28"/>
    </location>
</feature>
<proteinExistence type="predicted"/>
<feature type="transmembrane region" description="Helical" evidence="1">
    <location>
        <begin position="72"/>
        <end position="91"/>
    </location>
</feature>
<evidence type="ECO:0000313" key="2">
    <source>
        <dbReference type="EMBL" id="OEL30267.1"/>
    </source>
</evidence>
<keyword evidence="1" id="KW-0812">Transmembrane</keyword>
<dbReference type="AlphaFoldDB" id="A0A1E5VYT8"/>
<protein>
    <submittedName>
        <fullName evidence="2">Uncharacterized protein</fullName>
    </submittedName>
</protein>
<evidence type="ECO:0000256" key="1">
    <source>
        <dbReference type="SAM" id="Phobius"/>
    </source>
</evidence>
<dbReference type="Proteomes" id="UP000095767">
    <property type="component" value="Unassembled WGS sequence"/>
</dbReference>
<organism evidence="2 3">
    <name type="scientific">Dichanthelium oligosanthes</name>
    <dbReference type="NCBI Taxonomy" id="888268"/>
    <lineage>
        <taxon>Eukaryota</taxon>
        <taxon>Viridiplantae</taxon>
        <taxon>Streptophyta</taxon>
        <taxon>Embryophyta</taxon>
        <taxon>Tracheophyta</taxon>
        <taxon>Spermatophyta</taxon>
        <taxon>Magnoliopsida</taxon>
        <taxon>Liliopsida</taxon>
        <taxon>Poales</taxon>
        <taxon>Poaceae</taxon>
        <taxon>PACMAD clade</taxon>
        <taxon>Panicoideae</taxon>
        <taxon>Panicodae</taxon>
        <taxon>Paniceae</taxon>
        <taxon>Dichantheliinae</taxon>
        <taxon>Dichanthelium</taxon>
    </lineage>
</organism>
<keyword evidence="1" id="KW-0472">Membrane</keyword>
<accession>A0A1E5VYT8</accession>
<reference evidence="2 3" key="1">
    <citation type="submission" date="2016-09" db="EMBL/GenBank/DDBJ databases">
        <title>The draft genome of Dichanthelium oligosanthes: A C3 panicoid grass species.</title>
        <authorList>
            <person name="Studer A.J."/>
            <person name="Schnable J.C."/>
            <person name="Brutnell T.P."/>
        </authorList>
    </citation>
    <scope>NUCLEOTIDE SEQUENCE [LARGE SCALE GENOMIC DNA]</scope>
    <source>
        <strain evidence="3">cv. Kellogg 1175</strain>
        <tissue evidence="2">Leaf</tissue>
    </source>
</reference>
<comment type="caution">
    <text evidence="2">The sequence shown here is derived from an EMBL/GenBank/DDBJ whole genome shotgun (WGS) entry which is preliminary data.</text>
</comment>
<gene>
    <name evidence="2" type="ORF">BAE44_0008712</name>
</gene>
<sequence>LIYQGRFFLLLNSIVFTYALSFVMLMLFQSSHSVEKLVGGRRGFLHRSKRGLLCSNIFLLLVVFGLGSTVKIFDMFIPLLGCCLLVCTMYYEKIQDKCKDWWKKLREVF</sequence>
<dbReference type="EMBL" id="LWDX02025964">
    <property type="protein sequence ID" value="OEL30267.1"/>
    <property type="molecule type" value="Genomic_DNA"/>
</dbReference>
<name>A0A1E5VYT8_9POAL</name>
<evidence type="ECO:0000313" key="3">
    <source>
        <dbReference type="Proteomes" id="UP000095767"/>
    </source>
</evidence>
<keyword evidence="1" id="KW-1133">Transmembrane helix</keyword>
<feature type="non-terminal residue" evidence="2">
    <location>
        <position position="1"/>
    </location>
</feature>
<keyword evidence="3" id="KW-1185">Reference proteome</keyword>